<name>A0AAW1H5B9_SAPOF</name>
<sequence>MANGAWFSTFSSSSVNFLPAGVSDHSPVLVTIMAAEARPRRFSFLNCWTTMPGYHALVQDKWDLSVTGSSFYKFLARLKNVRAGLHAFHKSNTSGIQVKLSLAKSSLEASSLALNGQPTCPILQRNHRDALHSHLKLKQAEISILSQKAKADGIINNDSNTQAFYARIKARHQSQVISEITDHQGVHRTGSAHIVEGFLSFYQHLLGNSIEVQALESTIIATGPVISPSAWSNLVRVASNDEIKVALFSIDPQSNPGPDGFSSGFFISSWDLIEADMCGAIREFF</sequence>
<accession>A0AAW1H5B9</accession>
<reference evidence="1" key="1">
    <citation type="submission" date="2024-03" db="EMBL/GenBank/DDBJ databases">
        <title>WGS assembly of Saponaria officinalis var. Norfolk2.</title>
        <authorList>
            <person name="Jenkins J."/>
            <person name="Shu S."/>
            <person name="Grimwood J."/>
            <person name="Barry K."/>
            <person name="Goodstein D."/>
            <person name="Schmutz J."/>
            <person name="Leebens-Mack J."/>
            <person name="Osbourn A."/>
        </authorList>
    </citation>
    <scope>NUCLEOTIDE SEQUENCE [LARGE SCALE GENOMIC DNA]</scope>
    <source>
        <strain evidence="1">JIC</strain>
    </source>
</reference>
<keyword evidence="2" id="KW-1185">Reference proteome</keyword>
<organism evidence="1 2">
    <name type="scientific">Saponaria officinalis</name>
    <name type="common">Common soapwort</name>
    <name type="synonym">Lychnis saponaria</name>
    <dbReference type="NCBI Taxonomy" id="3572"/>
    <lineage>
        <taxon>Eukaryota</taxon>
        <taxon>Viridiplantae</taxon>
        <taxon>Streptophyta</taxon>
        <taxon>Embryophyta</taxon>
        <taxon>Tracheophyta</taxon>
        <taxon>Spermatophyta</taxon>
        <taxon>Magnoliopsida</taxon>
        <taxon>eudicotyledons</taxon>
        <taxon>Gunneridae</taxon>
        <taxon>Pentapetalae</taxon>
        <taxon>Caryophyllales</taxon>
        <taxon>Caryophyllaceae</taxon>
        <taxon>Caryophylleae</taxon>
        <taxon>Saponaria</taxon>
    </lineage>
</organism>
<dbReference type="PANTHER" id="PTHR33710">
    <property type="entry name" value="BNAC02G09200D PROTEIN"/>
    <property type="match status" value="1"/>
</dbReference>
<dbReference type="EMBL" id="JBDFQZ010000012">
    <property type="protein sequence ID" value="KAK9671866.1"/>
    <property type="molecule type" value="Genomic_DNA"/>
</dbReference>
<dbReference type="Proteomes" id="UP001443914">
    <property type="component" value="Unassembled WGS sequence"/>
</dbReference>
<evidence type="ECO:0000313" key="1">
    <source>
        <dbReference type="EMBL" id="KAK9671866.1"/>
    </source>
</evidence>
<protein>
    <submittedName>
        <fullName evidence="1">Uncharacterized protein</fullName>
    </submittedName>
</protein>
<comment type="caution">
    <text evidence="1">The sequence shown here is derived from an EMBL/GenBank/DDBJ whole genome shotgun (WGS) entry which is preliminary data.</text>
</comment>
<gene>
    <name evidence="1" type="ORF">RND81_12G059800</name>
</gene>
<dbReference type="AlphaFoldDB" id="A0AAW1H5B9"/>
<evidence type="ECO:0000313" key="2">
    <source>
        <dbReference type="Proteomes" id="UP001443914"/>
    </source>
</evidence>
<proteinExistence type="predicted"/>
<dbReference type="PANTHER" id="PTHR33710:SF64">
    <property type="entry name" value="ENDONUCLEASE_EXONUCLEASE_PHOSPHATASE DOMAIN-CONTAINING PROTEIN"/>
    <property type="match status" value="1"/>
</dbReference>